<gene>
    <name evidence="1" type="ORF">CLV98_11164</name>
</gene>
<dbReference type="Proteomes" id="UP000245880">
    <property type="component" value="Unassembled WGS sequence"/>
</dbReference>
<organism evidence="1 2">
    <name type="scientific">Dyadobacter jejuensis</name>
    <dbReference type="NCBI Taxonomy" id="1082580"/>
    <lineage>
        <taxon>Bacteria</taxon>
        <taxon>Pseudomonadati</taxon>
        <taxon>Bacteroidota</taxon>
        <taxon>Cytophagia</taxon>
        <taxon>Cytophagales</taxon>
        <taxon>Spirosomataceae</taxon>
        <taxon>Dyadobacter</taxon>
    </lineage>
</organism>
<sequence>MVGFQNRYLATKAKDRSIAYNFLKRLAISHFSTKNEVLNALFWDLTKNPLNPKIQGTI</sequence>
<keyword evidence="2" id="KW-1185">Reference proteome</keyword>
<comment type="caution">
    <text evidence="1">The sequence shown here is derived from an EMBL/GenBank/DDBJ whole genome shotgun (WGS) entry which is preliminary data.</text>
</comment>
<name>A0A316AI74_9BACT</name>
<evidence type="ECO:0000313" key="1">
    <source>
        <dbReference type="EMBL" id="PWJ56570.1"/>
    </source>
</evidence>
<accession>A0A316AI74</accession>
<evidence type="ECO:0000313" key="2">
    <source>
        <dbReference type="Proteomes" id="UP000245880"/>
    </source>
</evidence>
<reference evidence="1 2" key="1">
    <citation type="submission" date="2018-03" db="EMBL/GenBank/DDBJ databases">
        <title>Genomic Encyclopedia of Archaeal and Bacterial Type Strains, Phase II (KMG-II): from individual species to whole genera.</title>
        <authorList>
            <person name="Goeker M."/>
        </authorList>
    </citation>
    <scope>NUCLEOTIDE SEQUENCE [LARGE SCALE GENOMIC DNA]</scope>
    <source>
        <strain evidence="1 2">DSM 100346</strain>
    </source>
</reference>
<protein>
    <submittedName>
        <fullName evidence="1">Uncharacterized protein</fullName>
    </submittedName>
</protein>
<proteinExistence type="predicted"/>
<dbReference type="AlphaFoldDB" id="A0A316AI74"/>
<dbReference type="EMBL" id="QGDT01000011">
    <property type="protein sequence ID" value="PWJ56570.1"/>
    <property type="molecule type" value="Genomic_DNA"/>
</dbReference>